<dbReference type="InterPro" id="IPR036388">
    <property type="entry name" value="WH-like_DNA-bd_sf"/>
</dbReference>
<dbReference type="SUPFAM" id="SSF46785">
    <property type="entry name" value="Winged helix' DNA-binding domain"/>
    <property type="match status" value="1"/>
</dbReference>
<comment type="caution">
    <text evidence="2">The sequence shown here is derived from an EMBL/GenBank/DDBJ whole genome shotgun (WGS) entry which is preliminary data.</text>
</comment>
<dbReference type="Proteomes" id="UP000218281">
    <property type="component" value="Unassembled WGS sequence"/>
</dbReference>
<dbReference type="EMBL" id="NSGO01000002">
    <property type="protein sequence ID" value="PAT06767.1"/>
    <property type="molecule type" value="Genomic_DNA"/>
</dbReference>
<accession>A0ABX4HBH3</accession>
<evidence type="ECO:0000313" key="3">
    <source>
        <dbReference type="Proteomes" id="UP000218281"/>
    </source>
</evidence>
<reference evidence="2 3" key="1">
    <citation type="submission" date="2017-08" db="EMBL/GenBank/DDBJ databases">
        <title>Whole genome sequences of 6 clinical strains closest to Corynebacterium imitans.</title>
        <authorList>
            <person name="Bernier A.-M."/>
            <person name="Burdz T."/>
            <person name="Bernard K."/>
        </authorList>
    </citation>
    <scope>NUCLEOTIDE SEQUENCE [LARGE SCALE GENOMIC DNA]</scope>
    <source>
        <strain evidence="2 3">NML93-0607</strain>
    </source>
</reference>
<evidence type="ECO:0000259" key="1">
    <source>
        <dbReference type="SMART" id="SM00418"/>
    </source>
</evidence>
<dbReference type="InterPro" id="IPR001845">
    <property type="entry name" value="HTH_ArsR_DNA-bd_dom"/>
</dbReference>
<proteinExistence type="predicted"/>
<keyword evidence="3" id="KW-1185">Reference proteome</keyword>
<organism evidence="2 3">
    <name type="scientific">Corynebacterium hadale</name>
    <dbReference type="NCBI Taxonomy" id="2026255"/>
    <lineage>
        <taxon>Bacteria</taxon>
        <taxon>Bacillati</taxon>
        <taxon>Actinomycetota</taxon>
        <taxon>Actinomycetes</taxon>
        <taxon>Mycobacteriales</taxon>
        <taxon>Corynebacteriaceae</taxon>
        <taxon>Corynebacterium</taxon>
    </lineage>
</organism>
<feature type="domain" description="HTH arsR-type" evidence="1">
    <location>
        <begin position="98"/>
        <end position="173"/>
    </location>
</feature>
<dbReference type="CDD" id="cd00090">
    <property type="entry name" value="HTH_ARSR"/>
    <property type="match status" value="1"/>
</dbReference>
<name>A0ABX4HBH3_9CORY</name>
<protein>
    <submittedName>
        <fullName evidence="2">Transcriptional regulator</fullName>
    </submittedName>
</protein>
<gene>
    <name evidence="2" type="ORF">CKJ81_02150</name>
</gene>
<dbReference type="RefSeq" id="WP_095535035.1">
    <property type="nucleotide sequence ID" value="NZ_NSGO01000002.1"/>
</dbReference>
<sequence>MTSADSSAAPFTAARLDALEARVAALEAARSGTPPAPTAVPHGTDLPDLPAALRALEGCDGGAVAFGGSVTTRSGTYDYQWTRPTEAVTEHAWQEQIERLAALAHPVRAEMLRHLLSGPATPADLVAAEVVTSTGTAYHHLNALQAAGWVAKEAGAFAIRPARVVPLMAIIIAAEAH</sequence>
<dbReference type="InterPro" id="IPR011991">
    <property type="entry name" value="ArsR-like_HTH"/>
</dbReference>
<evidence type="ECO:0000313" key="2">
    <source>
        <dbReference type="EMBL" id="PAT06767.1"/>
    </source>
</evidence>
<dbReference type="SMART" id="SM00418">
    <property type="entry name" value="HTH_ARSR"/>
    <property type="match status" value="1"/>
</dbReference>
<dbReference type="Pfam" id="PF12840">
    <property type="entry name" value="HTH_20"/>
    <property type="match status" value="1"/>
</dbReference>
<dbReference type="InterPro" id="IPR036390">
    <property type="entry name" value="WH_DNA-bd_sf"/>
</dbReference>
<dbReference type="Gene3D" id="1.10.10.10">
    <property type="entry name" value="Winged helix-like DNA-binding domain superfamily/Winged helix DNA-binding domain"/>
    <property type="match status" value="1"/>
</dbReference>